<dbReference type="PROSITE" id="PS51186">
    <property type="entry name" value="GNAT"/>
    <property type="match status" value="1"/>
</dbReference>
<dbReference type="PANTHER" id="PTHR42791">
    <property type="entry name" value="GNAT FAMILY ACETYLTRANSFERASE"/>
    <property type="match status" value="1"/>
</dbReference>
<reference evidence="2 3" key="1">
    <citation type="submission" date="2019-03" db="EMBL/GenBank/DDBJ databases">
        <title>Genomic Encyclopedia of Type Strains, Phase III (KMG-III): the genomes of soil and plant-associated and newly described type strains.</title>
        <authorList>
            <person name="Whitman W."/>
        </authorList>
    </citation>
    <scope>NUCLEOTIDE SEQUENCE [LARGE SCALE GENOMIC DNA]</scope>
    <source>
        <strain evidence="2 3">VKM Ac-2570</strain>
    </source>
</reference>
<organism evidence="2 3">
    <name type="scientific">Kribbella kalugense</name>
    <dbReference type="NCBI Taxonomy" id="2512221"/>
    <lineage>
        <taxon>Bacteria</taxon>
        <taxon>Bacillati</taxon>
        <taxon>Actinomycetota</taxon>
        <taxon>Actinomycetes</taxon>
        <taxon>Propionibacteriales</taxon>
        <taxon>Kribbellaceae</taxon>
        <taxon>Kribbella</taxon>
    </lineage>
</organism>
<dbReference type="SUPFAM" id="SSF55729">
    <property type="entry name" value="Acyl-CoA N-acyltransferases (Nat)"/>
    <property type="match status" value="1"/>
</dbReference>
<dbReference type="GO" id="GO:0016747">
    <property type="term" value="F:acyltransferase activity, transferring groups other than amino-acyl groups"/>
    <property type="evidence" value="ECO:0007669"/>
    <property type="project" value="InterPro"/>
</dbReference>
<name>A0A4R7ZVH2_9ACTN</name>
<sequence>MKVREATTSDVDAAVEILDRALGDYPMTLACIDPGRLTEYHQLFVSAIGLPHGRIWVTDDVSAVAVWFPPTMAADVFAPHAAAFQEISGSRAAVAAEYGQATAIFHPPEPLWVLALAAVDPDLQRQGLGRAVIAPGLAAADAEHVAAFVETQDPANVGFYESLGFIVTAELELPHRGPIHYAMYRAAR</sequence>
<evidence type="ECO:0000313" key="3">
    <source>
        <dbReference type="Proteomes" id="UP000295447"/>
    </source>
</evidence>
<dbReference type="InterPro" id="IPR016181">
    <property type="entry name" value="Acyl_CoA_acyltransferase"/>
</dbReference>
<keyword evidence="2" id="KW-0808">Transferase</keyword>
<accession>A0A4R7ZVH2</accession>
<dbReference type="PANTHER" id="PTHR42791:SF1">
    <property type="entry name" value="N-ACETYLTRANSFERASE DOMAIN-CONTAINING PROTEIN"/>
    <property type="match status" value="1"/>
</dbReference>
<feature type="domain" description="N-acetyltransferase" evidence="1">
    <location>
        <begin position="1"/>
        <end position="188"/>
    </location>
</feature>
<dbReference type="RefSeq" id="WP_134114881.1">
    <property type="nucleotide sequence ID" value="NZ_SODF01000001.1"/>
</dbReference>
<dbReference type="InterPro" id="IPR052523">
    <property type="entry name" value="Trichothecene_AcTrans"/>
</dbReference>
<dbReference type="Gene3D" id="3.40.630.30">
    <property type="match status" value="1"/>
</dbReference>
<dbReference type="InterPro" id="IPR000182">
    <property type="entry name" value="GNAT_dom"/>
</dbReference>
<dbReference type="Proteomes" id="UP000295447">
    <property type="component" value="Unassembled WGS sequence"/>
</dbReference>
<dbReference type="AlphaFoldDB" id="A0A4R7ZVH2"/>
<dbReference type="Pfam" id="PF13673">
    <property type="entry name" value="Acetyltransf_10"/>
    <property type="match status" value="1"/>
</dbReference>
<dbReference type="EMBL" id="SODF01000001">
    <property type="protein sequence ID" value="TDW21665.1"/>
    <property type="molecule type" value="Genomic_DNA"/>
</dbReference>
<keyword evidence="3" id="KW-1185">Reference proteome</keyword>
<evidence type="ECO:0000313" key="2">
    <source>
        <dbReference type="EMBL" id="TDW21665.1"/>
    </source>
</evidence>
<gene>
    <name evidence="2" type="ORF">EV650_0494</name>
</gene>
<protein>
    <submittedName>
        <fullName evidence="2">Acetyltransferase (GNAT) family protein</fullName>
    </submittedName>
</protein>
<dbReference type="OrthoDB" id="9797456at2"/>
<evidence type="ECO:0000259" key="1">
    <source>
        <dbReference type="PROSITE" id="PS51186"/>
    </source>
</evidence>
<comment type="caution">
    <text evidence="2">The sequence shown here is derived from an EMBL/GenBank/DDBJ whole genome shotgun (WGS) entry which is preliminary data.</text>
</comment>
<proteinExistence type="predicted"/>